<feature type="domain" description="Transcription regulator PadR C-terminal" evidence="2">
    <location>
        <begin position="94"/>
        <end position="176"/>
    </location>
</feature>
<dbReference type="Pfam" id="PF10400">
    <property type="entry name" value="Vir_act_alpha_C"/>
    <property type="match status" value="1"/>
</dbReference>
<dbReference type="Proteomes" id="UP000557772">
    <property type="component" value="Unassembled WGS sequence"/>
</dbReference>
<evidence type="ECO:0000313" key="3">
    <source>
        <dbReference type="EMBL" id="NNG37784.1"/>
    </source>
</evidence>
<dbReference type="PANTHER" id="PTHR43252:SF4">
    <property type="entry name" value="TRANSCRIPTIONAL REGULATORY PROTEIN"/>
    <property type="match status" value="1"/>
</dbReference>
<dbReference type="Gene3D" id="6.10.140.190">
    <property type="match status" value="1"/>
</dbReference>
<gene>
    <name evidence="3" type="ORF">HJ588_00650</name>
</gene>
<accession>A0A849AA34</accession>
<evidence type="ECO:0000259" key="2">
    <source>
        <dbReference type="Pfam" id="PF10400"/>
    </source>
</evidence>
<evidence type="ECO:0000313" key="4">
    <source>
        <dbReference type="Proteomes" id="UP000557772"/>
    </source>
</evidence>
<feature type="domain" description="Transcription regulator PadR N-terminal" evidence="1">
    <location>
        <begin position="7"/>
        <end position="80"/>
    </location>
</feature>
<reference evidence="3 4" key="1">
    <citation type="submission" date="2020-05" db="EMBL/GenBank/DDBJ databases">
        <title>Flexivirga sp. ID2601S isolated from air conditioner.</title>
        <authorList>
            <person name="Kim D.H."/>
        </authorList>
    </citation>
    <scope>NUCLEOTIDE SEQUENCE [LARGE SCALE GENOMIC DNA]</scope>
    <source>
        <strain evidence="3 4">ID2601S</strain>
    </source>
</reference>
<dbReference type="AlphaFoldDB" id="A0A849AA34"/>
<dbReference type="PANTHER" id="PTHR43252">
    <property type="entry name" value="TRANSCRIPTIONAL REGULATOR YQJI"/>
    <property type="match status" value="1"/>
</dbReference>
<dbReference type="InterPro" id="IPR036390">
    <property type="entry name" value="WH_DNA-bd_sf"/>
</dbReference>
<dbReference type="Pfam" id="PF03551">
    <property type="entry name" value="PadR"/>
    <property type="match status" value="1"/>
</dbReference>
<dbReference type="InterPro" id="IPR018309">
    <property type="entry name" value="Tscrpt_reg_PadR_C"/>
</dbReference>
<dbReference type="EMBL" id="JABENB010000001">
    <property type="protein sequence ID" value="NNG37784.1"/>
    <property type="molecule type" value="Genomic_DNA"/>
</dbReference>
<dbReference type="RefSeq" id="WP_171150988.1">
    <property type="nucleotide sequence ID" value="NZ_JABENB010000001.1"/>
</dbReference>
<keyword evidence="4" id="KW-1185">Reference proteome</keyword>
<proteinExistence type="predicted"/>
<comment type="caution">
    <text evidence="3">The sequence shown here is derived from an EMBL/GenBank/DDBJ whole genome shotgun (WGS) entry which is preliminary data.</text>
</comment>
<dbReference type="InterPro" id="IPR036388">
    <property type="entry name" value="WH-like_DNA-bd_sf"/>
</dbReference>
<organism evidence="3 4">
    <name type="scientific">Flexivirga aerilata</name>
    <dbReference type="NCBI Taxonomy" id="1656889"/>
    <lineage>
        <taxon>Bacteria</taxon>
        <taxon>Bacillati</taxon>
        <taxon>Actinomycetota</taxon>
        <taxon>Actinomycetes</taxon>
        <taxon>Micrococcales</taxon>
        <taxon>Dermacoccaceae</taxon>
        <taxon>Flexivirga</taxon>
    </lineage>
</organism>
<dbReference type="InterPro" id="IPR005149">
    <property type="entry name" value="Tscrpt_reg_PadR_N"/>
</dbReference>
<sequence>MSLEHAILVSLAEQPASGYDLTRRFDKSIGFFWSATHQQIYRVLARMDADGLVTIRRQSGGGVRPDRKVYRLTTAGRGRLVEWTREPTPGETHRSEFAVKVRAMPFGDRAAIVADIVRQRAVHAEQLDYYVADERRHFPDPARLSDDELPAWLVLRGGIRQERGYVEWCDEMLAALGADATTTPDTLVRSTSS</sequence>
<protein>
    <submittedName>
        <fullName evidence="3">PadR family transcriptional regulator</fullName>
    </submittedName>
</protein>
<evidence type="ECO:0000259" key="1">
    <source>
        <dbReference type="Pfam" id="PF03551"/>
    </source>
</evidence>
<dbReference type="SUPFAM" id="SSF46785">
    <property type="entry name" value="Winged helix' DNA-binding domain"/>
    <property type="match status" value="1"/>
</dbReference>
<name>A0A849AA34_9MICO</name>
<dbReference type="Gene3D" id="1.10.10.10">
    <property type="entry name" value="Winged helix-like DNA-binding domain superfamily/Winged helix DNA-binding domain"/>
    <property type="match status" value="1"/>
</dbReference>